<evidence type="ECO:0000313" key="1">
    <source>
        <dbReference type="EMBL" id="SHK79820.1"/>
    </source>
</evidence>
<dbReference type="EMBL" id="FRBK01000001">
    <property type="protein sequence ID" value="SHK79820.1"/>
    <property type="molecule type" value="Genomic_DNA"/>
</dbReference>
<dbReference type="Pfam" id="PF04525">
    <property type="entry name" value="LOR"/>
    <property type="match status" value="1"/>
</dbReference>
<dbReference type="InterPro" id="IPR007612">
    <property type="entry name" value="LOR"/>
</dbReference>
<dbReference type="AlphaFoldDB" id="A0A9X8QMS4"/>
<evidence type="ECO:0000313" key="2">
    <source>
        <dbReference type="Proteomes" id="UP000184388"/>
    </source>
</evidence>
<protein>
    <submittedName>
        <fullName evidence="1">Uncharacterized protein</fullName>
    </submittedName>
</protein>
<name>A0A9X8QMS4_9ACTN</name>
<gene>
    <name evidence="1" type="ORF">SAMN05216268_101349</name>
</gene>
<comment type="caution">
    <text evidence="1">The sequence shown here is derived from an EMBL/GenBank/DDBJ whole genome shotgun (WGS) entry which is preliminary data.</text>
</comment>
<organism evidence="1 2">
    <name type="scientific">Streptomyces yunnanensis</name>
    <dbReference type="NCBI Taxonomy" id="156453"/>
    <lineage>
        <taxon>Bacteria</taxon>
        <taxon>Bacillati</taxon>
        <taxon>Actinomycetota</taxon>
        <taxon>Actinomycetes</taxon>
        <taxon>Kitasatosporales</taxon>
        <taxon>Streptomycetaceae</taxon>
        <taxon>Streptomyces</taxon>
    </lineage>
</organism>
<reference evidence="2" key="1">
    <citation type="submission" date="2016-11" db="EMBL/GenBank/DDBJ databases">
        <authorList>
            <person name="Jaros S."/>
            <person name="Januszkiewicz K."/>
            <person name="Wedrychowicz H."/>
        </authorList>
    </citation>
    <scope>NUCLEOTIDE SEQUENCE [LARGE SCALE GENOMIC DNA]</scope>
    <source>
        <strain evidence="2">CGMCC 4.3555</strain>
    </source>
</reference>
<accession>A0A9X8QMS4</accession>
<proteinExistence type="predicted"/>
<dbReference type="Proteomes" id="UP000184388">
    <property type="component" value="Unassembled WGS sequence"/>
</dbReference>
<sequence length="226" mass="25208">MATRPFATLRSAGVCSALRCTSVRSADAYGSCMWQPDDILMTQKIAPLVNRYVFTLPESGEVIAFAEQKRFALQEQLTLWTDESRSREIGGFKAREVIDLGATYDVTGPGGDLVGSFRKDFKASFLRSTWHLTQGEKGAAVGKERRVGVALARRMWDVVDLVVPLVTLPPVPFVYHFDFVRDGRPVLAVERKWGIRDRYVIRIQDPGLDRTLALCMAVGLDALQGR</sequence>